<name>A0ABP7X070_9GAMM</name>
<evidence type="ECO:0000313" key="2">
    <source>
        <dbReference type="Proteomes" id="UP001500392"/>
    </source>
</evidence>
<sequence length="101" mass="12004">MISESELYTVFDLYLQHGGRFGFAVVNALPRSYAVVRDFGRFVGRGDEKRWLSFDPLQYTEYEARRKNLGYRVDRFEFETDLLISKDLFLIDGKDWSLHRP</sequence>
<keyword evidence="2" id="KW-1185">Reference proteome</keyword>
<protein>
    <submittedName>
        <fullName evidence="1">Uncharacterized protein</fullName>
    </submittedName>
</protein>
<gene>
    <name evidence="1" type="ORF">GCM10022414_27560</name>
</gene>
<accession>A0ABP7X070</accession>
<proteinExistence type="predicted"/>
<comment type="caution">
    <text evidence="1">The sequence shown here is derived from an EMBL/GenBank/DDBJ whole genome shotgun (WGS) entry which is preliminary data.</text>
</comment>
<organism evidence="1 2">
    <name type="scientific">Zhongshania borealis</name>
    <dbReference type="NCBI Taxonomy" id="889488"/>
    <lineage>
        <taxon>Bacteria</taxon>
        <taxon>Pseudomonadati</taxon>
        <taxon>Pseudomonadota</taxon>
        <taxon>Gammaproteobacteria</taxon>
        <taxon>Cellvibrionales</taxon>
        <taxon>Spongiibacteraceae</taxon>
        <taxon>Zhongshania</taxon>
    </lineage>
</organism>
<reference evidence="2" key="1">
    <citation type="journal article" date="2019" name="Int. J. Syst. Evol. Microbiol.">
        <title>The Global Catalogue of Microorganisms (GCM) 10K type strain sequencing project: providing services to taxonomists for standard genome sequencing and annotation.</title>
        <authorList>
            <consortium name="The Broad Institute Genomics Platform"/>
            <consortium name="The Broad Institute Genome Sequencing Center for Infectious Disease"/>
            <person name="Wu L."/>
            <person name="Ma J."/>
        </authorList>
    </citation>
    <scope>NUCLEOTIDE SEQUENCE [LARGE SCALE GENOMIC DNA]</scope>
    <source>
        <strain evidence="2">JCM 17304</strain>
    </source>
</reference>
<evidence type="ECO:0000313" key="1">
    <source>
        <dbReference type="EMBL" id="GAA4100524.1"/>
    </source>
</evidence>
<dbReference type="EMBL" id="BAABDM010000005">
    <property type="protein sequence ID" value="GAA4100524.1"/>
    <property type="molecule type" value="Genomic_DNA"/>
</dbReference>
<dbReference type="Proteomes" id="UP001500392">
    <property type="component" value="Unassembled WGS sequence"/>
</dbReference>